<dbReference type="AlphaFoldDB" id="A0A0H5NEF8"/>
<accession>A0A0H5NEF8</accession>
<evidence type="ECO:0000313" key="3">
    <source>
        <dbReference type="Proteomes" id="UP000057820"/>
    </source>
</evidence>
<proteinExistence type="predicted"/>
<protein>
    <submittedName>
        <fullName evidence="2">Uncharacterized protein</fullName>
    </submittedName>
</protein>
<gene>
    <name evidence="2" type="ORF">ERS450000_00269</name>
</gene>
<organism evidence="2 3">
    <name type="scientific">Nocardia farcinica</name>
    <dbReference type="NCBI Taxonomy" id="37329"/>
    <lineage>
        <taxon>Bacteria</taxon>
        <taxon>Bacillati</taxon>
        <taxon>Actinomycetota</taxon>
        <taxon>Actinomycetes</taxon>
        <taxon>Mycobacteriales</taxon>
        <taxon>Nocardiaceae</taxon>
        <taxon>Nocardia</taxon>
    </lineage>
</organism>
<feature type="region of interest" description="Disordered" evidence="1">
    <location>
        <begin position="43"/>
        <end position="73"/>
    </location>
</feature>
<dbReference type="KEGG" id="nfr:ERS450000_00269"/>
<sequence>MPDTHELAEVRRPFGGVFIGKCACGFETMSVRKRKHAVRGVERHIAHATAPPRPACPSKGKRKFRTREAAETSLSTIWQRGRPGSRLPSRAYLCPCGHWHLTKNPPSTAPHPSTPSPTRRETL</sequence>
<evidence type="ECO:0000256" key="1">
    <source>
        <dbReference type="SAM" id="MobiDB-lite"/>
    </source>
</evidence>
<dbReference type="EMBL" id="LN868938">
    <property type="protein sequence ID" value="CRY73699.1"/>
    <property type="molecule type" value="Genomic_DNA"/>
</dbReference>
<dbReference type="RefSeq" id="WP_060589946.1">
    <property type="nucleotide sequence ID" value="NZ_CP031418.1"/>
</dbReference>
<reference evidence="3" key="1">
    <citation type="submission" date="2015-03" db="EMBL/GenBank/DDBJ databases">
        <authorList>
            <consortium name="Pathogen Informatics"/>
        </authorList>
    </citation>
    <scope>NUCLEOTIDE SEQUENCE [LARGE SCALE GENOMIC DNA]</scope>
    <source>
        <strain evidence="3">NCTC11134</strain>
    </source>
</reference>
<feature type="region of interest" description="Disordered" evidence="1">
    <location>
        <begin position="100"/>
        <end position="123"/>
    </location>
</feature>
<name>A0A0H5NEF8_NOCFR</name>
<evidence type="ECO:0000313" key="2">
    <source>
        <dbReference type="EMBL" id="CRY73699.1"/>
    </source>
</evidence>
<dbReference type="Proteomes" id="UP000057820">
    <property type="component" value="Chromosome 1"/>
</dbReference>